<dbReference type="GeneID" id="35001801"/>
<keyword evidence="1" id="KW-1133">Transmembrane helix</keyword>
<gene>
    <name evidence="2" type="ORF">SAMN05444271_1256</name>
</gene>
<accession>A0A1H6WCM1</accession>
<sequence length="127" mass="14287">MAPAIVHFTAGFVTVLMILWLLPITRYRLTGAFLGGVWALLPDMRKIVDGDLAANLEALHDSGVADLFFFHHMLDQPFVRENFIVFVFLSLAALGVSFLLYDWRFGQRTPPVRLFGSSTDPSRTKSE</sequence>
<proteinExistence type="predicted"/>
<evidence type="ECO:0000313" key="2">
    <source>
        <dbReference type="EMBL" id="SEJ14769.1"/>
    </source>
</evidence>
<keyword evidence="3" id="KW-1185">Reference proteome</keyword>
<accession>A0A2H4Q074</accession>
<dbReference type="KEGG" id="hae:halTADL_0987"/>
<organism evidence="2 3">
    <name type="scientific">Halohasta litchfieldiae</name>
    <dbReference type="NCBI Taxonomy" id="1073996"/>
    <lineage>
        <taxon>Archaea</taxon>
        <taxon>Methanobacteriati</taxon>
        <taxon>Methanobacteriota</taxon>
        <taxon>Stenosarchaea group</taxon>
        <taxon>Halobacteria</taxon>
        <taxon>Halobacteriales</taxon>
        <taxon>Haloferacaceae</taxon>
        <taxon>Halohasta</taxon>
    </lineage>
</organism>
<dbReference type="OrthoDB" id="307743at2157"/>
<protein>
    <recommendedName>
        <fullName evidence="4">LexA-binding, inner membrane-associated hydrolase</fullName>
    </recommendedName>
</protein>
<evidence type="ECO:0000256" key="1">
    <source>
        <dbReference type="SAM" id="Phobius"/>
    </source>
</evidence>
<dbReference type="AlphaFoldDB" id="A0A1H6WCM1"/>
<reference evidence="2 3" key="1">
    <citation type="submission" date="2016-10" db="EMBL/GenBank/DDBJ databases">
        <authorList>
            <person name="de Groot N.N."/>
        </authorList>
    </citation>
    <scope>NUCLEOTIDE SEQUENCE [LARGE SCALE GENOMIC DNA]</scope>
    <source>
        <strain evidence="2 3">DSM 22187</strain>
    </source>
</reference>
<dbReference type="RefSeq" id="WP_089673315.1">
    <property type="nucleotide sequence ID" value="NZ_CP024845.1"/>
</dbReference>
<dbReference type="EMBL" id="FNYR01000025">
    <property type="protein sequence ID" value="SEJ14769.1"/>
    <property type="molecule type" value="Genomic_DNA"/>
</dbReference>
<keyword evidence="1" id="KW-0472">Membrane</keyword>
<evidence type="ECO:0000313" key="3">
    <source>
        <dbReference type="Proteomes" id="UP000198888"/>
    </source>
</evidence>
<dbReference type="STRING" id="1073996.SAMN05444271_1256"/>
<name>A0A1H6WCM1_9EURY</name>
<evidence type="ECO:0008006" key="4">
    <source>
        <dbReference type="Google" id="ProtNLM"/>
    </source>
</evidence>
<feature type="transmembrane region" description="Helical" evidence="1">
    <location>
        <begin position="83"/>
        <end position="101"/>
    </location>
</feature>
<feature type="transmembrane region" description="Helical" evidence="1">
    <location>
        <begin position="6"/>
        <end position="24"/>
    </location>
</feature>
<dbReference type="Proteomes" id="UP000198888">
    <property type="component" value="Unassembled WGS sequence"/>
</dbReference>
<keyword evidence="1" id="KW-0812">Transmembrane</keyword>